<dbReference type="PANTHER" id="PTHR22897:SF8">
    <property type="entry name" value="SULFHYDRYL OXIDASE"/>
    <property type="match status" value="1"/>
</dbReference>
<dbReference type="InterPro" id="IPR017905">
    <property type="entry name" value="ERV/ALR_sulphydryl_oxidase"/>
</dbReference>
<dbReference type="InterPro" id="IPR036249">
    <property type="entry name" value="Thioredoxin-like_sf"/>
</dbReference>
<reference evidence="13 14" key="2">
    <citation type="journal article" date="2008" name="Bioinformatics">
        <title>Assembly reconciliation.</title>
        <authorList>
            <person name="Zimin A.V."/>
            <person name="Smith D.R."/>
            <person name="Sutton G."/>
            <person name="Yorke J.A."/>
        </authorList>
    </citation>
    <scope>NUCLEOTIDE SEQUENCE [LARGE SCALE GENOMIC DNA]</scope>
    <source>
        <strain evidence="13 14">TSC#14021-0224.01</strain>
    </source>
</reference>
<evidence type="ECO:0000256" key="11">
    <source>
        <dbReference type="SAM" id="SignalP"/>
    </source>
</evidence>
<evidence type="ECO:0000313" key="14">
    <source>
        <dbReference type="Proteomes" id="UP000008711"/>
    </source>
</evidence>
<proteinExistence type="inferred from homology"/>
<dbReference type="GO" id="GO:0007618">
    <property type="term" value="P:mating"/>
    <property type="evidence" value="ECO:0007669"/>
    <property type="project" value="EnsemblMetazoa"/>
</dbReference>
<dbReference type="OrthoDB" id="59470at2759"/>
<dbReference type="HOGENOM" id="CLU_020182_0_0_1"/>
<evidence type="ECO:0000256" key="2">
    <source>
        <dbReference type="ARBA" id="ARBA00006041"/>
    </source>
</evidence>
<evidence type="ECO:0000259" key="12">
    <source>
        <dbReference type="PROSITE" id="PS51324"/>
    </source>
</evidence>
<dbReference type="OMA" id="QYVGCIA"/>
<dbReference type="FunFam" id="3.40.30.10:FF:000347">
    <property type="entry name" value="Sulfhydryl oxidase"/>
    <property type="match status" value="1"/>
</dbReference>
<dbReference type="InterPro" id="IPR040986">
    <property type="entry name" value="QSOX_FAD-bd_dom"/>
</dbReference>
<dbReference type="Proteomes" id="UP000008711">
    <property type="component" value="Unassembled WGS sequence"/>
</dbReference>
<name>B3P8F7_DROER</name>
<comment type="similarity">
    <text evidence="2">Belongs to the quiescin-sulfhydryl oxidase (QSOX) family.</text>
</comment>
<evidence type="ECO:0000256" key="9">
    <source>
        <dbReference type="ARBA" id="ARBA00048864"/>
    </source>
</evidence>
<dbReference type="InterPro" id="IPR042568">
    <property type="entry name" value="QSOX_FAD-bd_sf"/>
</dbReference>
<evidence type="ECO:0000256" key="7">
    <source>
        <dbReference type="ARBA" id="ARBA00023157"/>
    </source>
</evidence>
<keyword evidence="5 10" id="KW-0274">FAD</keyword>
<comment type="catalytic activity">
    <reaction evidence="9 10">
        <text>2 R'C(R)SH + O2 = R'C(R)S-S(R)CR' + H2O2</text>
        <dbReference type="Rhea" id="RHEA:17357"/>
        <dbReference type="ChEBI" id="CHEBI:15379"/>
        <dbReference type="ChEBI" id="CHEBI:16240"/>
        <dbReference type="ChEBI" id="CHEBI:16520"/>
        <dbReference type="ChEBI" id="CHEBI:17412"/>
        <dbReference type="EC" id="1.8.3.2"/>
    </reaction>
</comment>
<evidence type="ECO:0000256" key="6">
    <source>
        <dbReference type="ARBA" id="ARBA00023002"/>
    </source>
</evidence>
<dbReference type="Gene3D" id="3.40.30.10">
    <property type="entry name" value="Glutaredoxin"/>
    <property type="match status" value="2"/>
</dbReference>
<feature type="domain" description="ERV/ALR sulfhydryl oxidase" evidence="12">
    <location>
        <begin position="411"/>
        <end position="509"/>
    </location>
</feature>
<dbReference type="PANTHER" id="PTHR22897">
    <property type="entry name" value="QUIESCIN Q6-RELATED SULFHYDRYL OXIDASE"/>
    <property type="match status" value="1"/>
</dbReference>
<keyword evidence="8" id="KW-0325">Glycoprotein</keyword>
<dbReference type="GO" id="GO:0003756">
    <property type="term" value="F:protein disulfide isomerase activity"/>
    <property type="evidence" value="ECO:0007669"/>
    <property type="project" value="TreeGrafter"/>
</dbReference>
<feature type="chain" id="PRO_5002793769" description="Sulfhydryl oxidase" evidence="11">
    <location>
        <begin position="22"/>
        <end position="560"/>
    </location>
</feature>
<dbReference type="InterPro" id="IPR036774">
    <property type="entry name" value="ERV/ALR_sulphydryl_oxid_sf"/>
</dbReference>
<dbReference type="InterPro" id="IPR013766">
    <property type="entry name" value="Thioredoxin_domain"/>
</dbReference>
<dbReference type="GO" id="GO:0016971">
    <property type="term" value="F:flavin-dependent sulfhydryl oxidase activity"/>
    <property type="evidence" value="ECO:0007669"/>
    <property type="project" value="InterPro"/>
</dbReference>
<dbReference type="InterPro" id="IPR039798">
    <property type="entry name" value="Sulfhydryl_oxidase"/>
</dbReference>
<keyword evidence="4 11" id="KW-0732">Signal</keyword>
<feature type="signal peptide" evidence="11">
    <location>
        <begin position="1"/>
        <end position="21"/>
    </location>
</feature>
<dbReference type="GO" id="GO:0005615">
    <property type="term" value="C:extracellular space"/>
    <property type="evidence" value="ECO:0007669"/>
    <property type="project" value="TreeGrafter"/>
</dbReference>
<dbReference type="PhylomeDB" id="B3P8F7"/>
<evidence type="ECO:0000256" key="8">
    <source>
        <dbReference type="ARBA" id="ARBA00023180"/>
    </source>
</evidence>
<reference evidence="13 14" key="1">
    <citation type="journal article" date="2007" name="Nature">
        <title>Evolution of genes and genomes on the Drosophila phylogeny.</title>
        <authorList>
            <consortium name="Drosophila 12 Genomes Consortium"/>
            <person name="Clark A.G."/>
            <person name="Eisen M.B."/>
            <person name="Smith D.R."/>
            <person name="Bergman C.M."/>
            <person name="Oliver B."/>
            <person name="Markow T.A."/>
            <person name="Kaufman T.C."/>
            <person name="Kellis M."/>
            <person name="Gelbart W."/>
            <person name="Iyer V.N."/>
            <person name="Pollard D.A."/>
            <person name="Sackton T.B."/>
            <person name="Larracuente A.M."/>
            <person name="Singh N.D."/>
            <person name="Abad J.P."/>
            <person name="Abt D.N."/>
            <person name="Adryan B."/>
            <person name="Aguade M."/>
            <person name="Akashi H."/>
            <person name="Anderson W.W."/>
            <person name="Aquadro C.F."/>
            <person name="Ardell D.H."/>
            <person name="Arguello R."/>
            <person name="Artieri C.G."/>
            <person name="Barbash D.A."/>
            <person name="Barker D."/>
            <person name="Barsanti P."/>
            <person name="Batterham P."/>
            <person name="Batzoglou S."/>
            <person name="Begun D."/>
            <person name="Bhutkar A."/>
            <person name="Blanco E."/>
            <person name="Bosak S.A."/>
            <person name="Bradley R.K."/>
            <person name="Brand A.D."/>
            <person name="Brent M.R."/>
            <person name="Brooks A.N."/>
            <person name="Brown R.H."/>
            <person name="Butlin R.K."/>
            <person name="Caggese C."/>
            <person name="Calvi B.R."/>
            <person name="Bernardo de Carvalho A."/>
            <person name="Caspi A."/>
            <person name="Castrezana S."/>
            <person name="Celniker S.E."/>
            <person name="Chang J.L."/>
            <person name="Chapple C."/>
            <person name="Chatterji S."/>
            <person name="Chinwalla A."/>
            <person name="Civetta A."/>
            <person name="Clifton S.W."/>
            <person name="Comeron J.M."/>
            <person name="Costello J.C."/>
            <person name="Coyne J.A."/>
            <person name="Daub J."/>
            <person name="David R.G."/>
            <person name="Delcher A.L."/>
            <person name="Delehaunty K."/>
            <person name="Do C.B."/>
            <person name="Ebling H."/>
            <person name="Edwards K."/>
            <person name="Eickbush T."/>
            <person name="Evans J.D."/>
            <person name="Filipski A."/>
            <person name="Findeiss S."/>
            <person name="Freyhult E."/>
            <person name="Fulton L."/>
            <person name="Fulton R."/>
            <person name="Garcia A.C."/>
            <person name="Gardiner A."/>
            <person name="Garfield D.A."/>
            <person name="Garvin B.E."/>
            <person name="Gibson G."/>
            <person name="Gilbert D."/>
            <person name="Gnerre S."/>
            <person name="Godfrey J."/>
            <person name="Good R."/>
            <person name="Gotea V."/>
            <person name="Gravely B."/>
            <person name="Greenberg A.J."/>
            <person name="Griffiths-Jones S."/>
            <person name="Gross S."/>
            <person name="Guigo R."/>
            <person name="Gustafson E.A."/>
            <person name="Haerty W."/>
            <person name="Hahn M.W."/>
            <person name="Halligan D.L."/>
            <person name="Halpern A.L."/>
            <person name="Halter G.M."/>
            <person name="Han M.V."/>
            <person name="Heger A."/>
            <person name="Hillier L."/>
            <person name="Hinrichs A.S."/>
            <person name="Holmes I."/>
            <person name="Hoskins R.A."/>
            <person name="Hubisz M.J."/>
            <person name="Hultmark D."/>
            <person name="Huntley M.A."/>
            <person name="Jaffe D.B."/>
            <person name="Jagadeeshan S."/>
            <person name="Jeck W.R."/>
            <person name="Johnson J."/>
            <person name="Jones C.D."/>
            <person name="Jordan W.C."/>
            <person name="Karpen G.H."/>
            <person name="Kataoka E."/>
            <person name="Keightley P.D."/>
            <person name="Kheradpour P."/>
            <person name="Kirkness E.F."/>
            <person name="Koerich L.B."/>
            <person name="Kristiansen K."/>
            <person name="Kudrna D."/>
            <person name="Kulathinal R.J."/>
            <person name="Kumar S."/>
            <person name="Kwok R."/>
            <person name="Lander E."/>
            <person name="Langley C.H."/>
            <person name="Lapoint R."/>
            <person name="Lazzaro B.P."/>
            <person name="Lee S.J."/>
            <person name="Levesque L."/>
            <person name="Li R."/>
            <person name="Lin C.F."/>
            <person name="Lin M.F."/>
            <person name="Lindblad-Toh K."/>
            <person name="Llopart A."/>
            <person name="Long M."/>
            <person name="Low L."/>
            <person name="Lozovsky E."/>
            <person name="Lu J."/>
            <person name="Luo M."/>
            <person name="Machado C.A."/>
            <person name="Makalowski W."/>
            <person name="Marzo M."/>
            <person name="Matsuda M."/>
            <person name="Matzkin L."/>
            <person name="McAllister B."/>
            <person name="McBride C.S."/>
            <person name="McKernan B."/>
            <person name="McKernan K."/>
            <person name="Mendez-Lago M."/>
            <person name="Minx P."/>
            <person name="Mollenhauer M.U."/>
            <person name="Montooth K."/>
            <person name="Mount S.M."/>
            <person name="Mu X."/>
            <person name="Myers E."/>
            <person name="Negre B."/>
            <person name="Newfeld S."/>
            <person name="Nielsen R."/>
            <person name="Noor M.A."/>
            <person name="O'Grady P."/>
            <person name="Pachter L."/>
            <person name="Papaceit M."/>
            <person name="Parisi M.J."/>
            <person name="Parisi M."/>
            <person name="Parts L."/>
            <person name="Pedersen J.S."/>
            <person name="Pesole G."/>
            <person name="Phillippy A.M."/>
            <person name="Ponting C.P."/>
            <person name="Pop M."/>
            <person name="Porcelli D."/>
            <person name="Powell J.R."/>
            <person name="Prohaska S."/>
            <person name="Pruitt K."/>
            <person name="Puig M."/>
            <person name="Quesneville H."/>
            <person name="Ram K.R."/>
            <person name="Rand D."/>
            <person name="Rasmussen M.D."/>
            <person name="Reed L.K."/>
            <person name="Reenan R."/>
            <person name="Reily A."/>
            <person name="Remington K.A."/>
            <person name="Rieger T.T."/>
            <person name="Ritchie M.G."/>
            <person name="Robin C."/>
            <person name="Rogers Y.H."/>
            <person name="Rohde C."/>
            <person name="Rozas J."/>
            <person name="Rubenfield M.J."/>
            <person name="Ruiz A."/>
            <person name="Russo S."/>
            <person name="Salzberg S.L."/>
            <person name="Sanchez-Gracia A."/>
            <person name="Saranga D.J."/>
            <person name="Sato H."/>
            <person name="Schaeffer S.W."/>
            <person name="Schatz M.C."/>
            <person name="Schlenke T."/>
            <person name="Schwartz R."/>
            <person name="Segarra C."/>
            <person name="Singh R.S."/>
            <person name="Sirot L."/>
            <person name="Sirota M."/>
            <person name="Sisneros N.B."/>
            <person name="Smith C.D."/>
            <person name="Smith T.F."/>
            <person name="Spieth J."/>
            <person name="Stage D.E."/>
            <person name="Stark A."/>
            <person name="Stephan W."/>
            <person name="Strausberg R.L."/>
            <person name="Strempel S."/>
            <person name="Sturgill D."/>
            <person name="Sutton G."/>
            <person name="Sutton G.G."/>
            <person name="Tao W."/>
            <person name="Teichmann S."/>
            <person name="Tobari Y.N."/>
            <person name="Tomimura Y."/>
            <person name="Tsolas J.M."/>
            <person name="Valente V.L."/>
            <person name="Venter E."/>
            <person name="Venter J.C."/>
            <person name="Vicario S."/>
            <person name="Vieira F.G."/>
            <person name="Vilella A.J."/>
            <person name="Villasante A."/>
            <person name="Walenz B."/>
            <person name="Wang J."/>
            <person name="Wasserman M."/>
            <person name="Watts T."/>
            <person name="Wilson D."/>
            <person name="Wilson R.K."/>
            <person name="Wing R.A."/>
            <person name="Wolfner M.F."/>
            <person name="Wong A."/>
            <person name="Wong G.K."/>
            <person name="Wu C.I."/>
            <person name="Wu G."/>
            <person name="Yamamoto D."/>
            <person name="Yang H.P."/>
            <person name="Yang S.P."/>
            <person name="Yorke J.A."/>
            <person name="Yoshida K."/>
            <person name="Zdobnov E."/>
            <person name="Zhang P."/>
            <person name="Zhang Y."/>
            <person name="Zimin A.V."/>
            <person name="Baldwin J."/>
            <person name="Abdouelleil A."/>
            <person name="Abdulkadir J."/>
            <person name="Abebe A."/>
            <person name="Abera B."/>
            <person name="Abreu J."/>
            <person name="Acer S.C."/>
            <person name="Aftuck L."/>
            <person name="Alexander A."/>
            <person name="An P."/>
            <person name="Anderson E."/>
            <person name="Anderson S."/>
            <person name="Arachi H."/>
            <person name="Azer M."/>
            <person name="Bachantsang P."/>
            <person name="Barry A."/>
            <person name="Bayul T."/>
            <person name="Berlin A."/>
            <person name="Bessette D."/>
            <person name="Bloom T."/>
            <person name="Blye J."/>
            <person name="Boguslavskiy L."/>
            <person name="Bonnet C."/>
            <person name="Boukhgalter B."/>
            <person name="Bourzgui I."/>
            <person name="Brown A."/>
            <person name="Cahill P."/>
            <person name="Channer S."/>
            <person name="Cheshatsang Y."/>
            <person name="Chuda L."/>
            <person name="Citroen M."/>
            <person name="Collymore A."/>
            <person name="Cooke P."/>
            <person name="Costello M."/>
            <person name="D'Aco K."/>
            <person name="Daza R."/>
            <person name="De Haan G."/>
            <person name="DeGray S."/>
            <person name="DeMaso C."/>
            <person name="Dhargay N."/>
            <person name="Dooley K."/>
            <person name="Dooley E."/>
            <person name="Doricent M."/>
            <person name="Dorje P."/>
            <person name="Dorjee K."/>
            <person name="Dupes A."/>
            <person name="Elong R."/>
            <person name="Falk J."/>
            <person name="Farina A."/>
            <person name="Faro S."/>
            <person name="Ferguson D."/>
            <person name="Fisher S."/>
            <person name="Foley C.D."/>
            <person name="Franke A."/>
            <person name="Friedrich D."/>
            <person name="Gadbois L."/>
            <person name="Gearin G."/>
            <person name="Gearin C.R."/>
            <person name="Giannoukos G."/>
            <person name="Goode T."/>
            <person name="Graham J."/>
            <person name="Grandbois E."/>
            <person name="Grewal S."/>
            <person name="Gyaltsen K."/>
            <person name="Hafez N."/>
            <person name="Hagos B."/>
            <person name="Hall J."/>
            <person name="Henson C."/>
            <person name="Hollinger A."/>
            <person name="Honan T."/>
            <person name="Huard M.D."/>
            <person name="Hughes L."/>
            <person name="Hurhula B."/>
            <person name="Husby M.E."/>
            <person name="Kamat A."/>
            <person name="Kanga B."/>
            <person name="Kashin S."/>
            <person name="Khazanovich D."/>
            <person name="Kisner P."/>
            <person name="Lance K."/>
            <person name="Lara M."/>
            <person name="Lee W."/>
            <person name="Lennon N."/>
            <person name="Letendre F."/>
            <person name="LeVine R."/>
            <person name="Lipovsky A."/>
            <person name="Liu X."/>
            <person name="Liu J."/>
            <person name="Liu S."/>
            <person name="Lokyitsang T."/>
            <person name="Lokyitsang Y."/>
            <person name="Lubonja R."/>
            <person name="Lui A."/>
            <person name="MacDonald P."/>
            <person name="Magnisalis V."/>
            <person name="Maru K."/>
            <person name="Matthews C."/>
            <person name="McCusker W."/>
            <person name="McDonough S."/>
            <person name="Mehta T."/>
            <person name="Meldrim J."/>
            <person name="Meneus L."/>
            <person name="Mihai O."/>
            <person name="Mihalev A."/>
            <person name="Mihova T."/>
            <person name="Mittelman R."/>
            <person name="Mlenga V."/>
            <person name="Montmayeur A."/>
            <person name="Mulrain L."/>
            <person name="Navidi A."/>
            <person name="Naylor J."/>
            <person name="Negash T."/>
            <person name="Nguyen T."/>
            <person name="Nguyen N."/>
            <person name="Nicol R."/>
            <person name="Norbu C."/>
            <person name="Norbu N."/>
            <person name="Novod N."/>
            <person name="O'Neill B."/>
            <person name="Osman S."/>
            <person name="Markiewicz E."/>
            <person name="Oyono O.L."/>
            <person name="Patti C."/>
            <person name="Phunkhang P."/>
            <person name="Pierre F."/>
            <person name="Priest M."/>
            <person name="Raghuraman S."/>
            <person name="Rege F."/>
            <person name="Reyes R."/>
            <person name="Rise C."/>
            <person name="Rogov P."/>
            <person name="Ross K."/>
            <person name="Ryan E."/>
            <person name="Settipalli S."/>
            <person name="Shea T."/>
            <person name="Sherpa N."/>
            <person name="Shi L."/>
            <person name="Shih D."/>
            <person name="Sparrow T."/>
            <person name="Spaulding J."/>
            <person name="Stalker J."/>
            <person name="Stange-Thomann N."/>
            <person name="Stavropoulos S."/>
            <person name="Stone C."/>
            <person name="Strader C."/>
            <person name="Tesfaye S."/>
            <person name="Thomson T."/>
            <person name="Thoulutsang Y."/>
            <person name="Thoulutsang D."/>
            <person name="Topham K."/>
            <person name="Topping I."/>
            <person name="Tsamla T."/>
            <person name="Vassiliev H."/>
            <person name="Vo A."/>
            <person name="Wangchuk T."/>
            <person name="Wangdi T."/>
            <person name="Weiand M."/>
            <person name="Wilkinson J."/>
            <person name="Wilson A."/>
            <person name="Yadav S."/>
            <person name="Young G."/>
            <person name="Yu Q."/>
            <person name="Zembek L."/>
            <person name="Zhong D."/>
            <person name="Zimmer A."/>
            <person name="Zwirko Z."/>
            <person name="Jaffe D.B."/>
            <person name="Alvarez P."/>
            <person name="Brockman W."/>
            <person name="Butler J."/>
            <person name="Chin C."/>
            <person name="Gnerre S."/>
            <person name="Grabherr M."/>
            <person name="Kleber M."/>
            <person name="Mauceli E."/>
            <person name="MacCallum I."/>
        </authorList>
    </citation>
    <scope>NUCLEOTIDE SEQUENCE [LARGE SCALE GENOMIC DNA]</scope>
    <source>
        <strain evidence="13 14">TSC#14021-0224.01</strain>
    </source>
</reference>
<dbReference type="Pfam" id="PF00085">
    <property type="entry name" value="Thioredoxin"/>
    <property type="match status" value="1"/>
</dbReference>
<dbReference type="SUPFAM" id="SSF69000">
    <property type="entry name" value="FAD-dependent thiol oxidase"/>
    <property type="match status" value="1"/>
</dbReference>
<dbReference type="EMBL" id="CH954182">
    <property type="protein sequence ID" value="EDV53981.1"/>
    <property type="molecule type" value="Genomic_DNA"/>
</dbReference>
<dbReference type="Gene3D" id="1.20.120.1960">
    <property type="entry name" value="QSOX sulfhydryl oxidase domain"/>
    <property type="match status" value="1"/>
</dbReference>
<dbReference type="Gene3D" id="1.20.120.310">
    <property type="entry name" value="ERV/ALR sulfhydryl oxidase domain"/>
    <property type="match status" value="1"/>
</dbReference>
<gene>
    <name evidence="13" type="primary">Dere\GG11219</name>
    <name evidence="13" type="ORF">Dere_GG11219</name>
</gene>
<accession>B3P8F7</accession>
<dbReference type="Pfam" id="PF04777">
    <property type="entry name" value="Evr1_Alr"/>
    <property type="match status" value="1"/>
</dbReference>
<evidence type="ECO:0000256" key="5">
    <source>
        <dbReference type="ARBA" id="ARBA00022827"/>
    </source>
</evidence>
<evidence type="ECO:0000313" key="13">
    <source>
        <dbReference type="EMBL" id="EDV53981.1"/>
    </source>
</evidence>
<protein>
    <recommendedName>
        <fullName evidence="10">Sulfhydryl oxidase</fullName>
        <ecNumber evidence="10">1.8.3.2</ecNumber>
    </recommendedName>
</protein>
<keyword evidence="6 10" id="KW-0560">Oxidoreductase</keyword>
<dbReference type="GO" id="GO:0006457">
    <property type="term" value="P:protein folding"/>
    <property type="evidence" value="ECO:0007669"/>
    <property type="project" value="TreeGrafter"/>
</dbReference>
<dbReference type="GO" id="GO:0000139">
    <property type="term" value="C:Golgi membrane"/>
    <property type="evidence" value="ECO:0007669"/>
    <property type="project" value="TreeGrafter"/>
</dbReference>
<dbReference type="EC" id="1.8.3.2" evidence="10"/>
<dbReference type="Pfam" id="PF18371">
    <property type="entry name" value="FAD_SOX"/>
    <property type="match status" value="1"/>
</dbReference>
<evidence type="ECO:0000256" key="3">
    <source>
        <dbReference type="ARBA" id="ARBA00022630"/>
    </source>
</evidence>
<dbReference type="KEGG" id="der:6554169"/>
<dbReference type="CDD" id="cd02992">
    <property type="entry name" value="PDI_a_QSOX"/>
    <property type="match status" value="1"/>
</dbReference>
<sequence>MIPNSTPLLLCILSFSAGLSALLFHPDDNVELLDAASFESALSEPTSGKLVQFFNGFCEDSQNFVPAFRNLSRKLYKWRRVLKVHVLDCGKDENERICSSFSIRKTPTLRYFPPSYRRVPDDLGTEITDRNPKEIESKLALSLQKLNYFKMFRRQDNVTHIFQSQQHVEYIAFVYQMCLSHFLPHLETGNSMEEKYASQDDCNADNPIVSVIGRNTLLELLPYKEVIVRIFDNHDIYNTFGISPVPNLVVLVNRAGKLLFLTPEMDNSRAYVAAIKQFLVFVDRKPQKPLPKTTPANISEVLRLEIFQQLAQHPSRVYRADLERAINQILNVELPRSPHFVGTKLVVLRNFVRLIQNSSPLKPEAREKLTGLYYALRVKKQLSGVGFKDLLLKSMKNYVFDGRQYVGCIASRPSLRGFSCSLWMLFHYLSVESEKLKPRSVLLVFLGYVRFFMNCRECNMKISEFKKLRPMAQVTSNDEQILWLWEAHNHVNKQLAGDSTEDPKFPKIQFPSAKDCPHCRHNQSAWRTDEVLKYLKAMYTLGNLSWFGMSSAKSYTAIKR</sequence>
<evidence type="ECO:0000256" key="4">
    <source>
        <dbReference type="ARBA" id="ARBA00022729"/>
    </source>
</evidence>
<dbReference type="PROSITE" id="PS51324">
    <property type="entry name" value="ERV_ALR"/>
    <property type="match status" value="1"/>
</dbReference>
<keyword evidence="7" id="KW-1015">Disulfide bond</keyword>
<evidence type="ECO:0000256" key="1">
    <source>
        <dbReference type="ARBA" id="ARBA00001974"/>
    </source>
</evidence>
<keyword evidence="3 10" id="KW-0285">Flavoprotein</keyword>
<dbReference type="AlphaFoldDB" id="B3P8F7"/>
<comment type="cofactor">
    <cofactor evidence="1 10">
        <name>FAD</name>
        <dbReference type="ChEBI" id="CHEBI:57692"/>
    </cofactor>
</comment>
<keyword evidence="14" id="KW-1185">Reference proteome</keyword>
<evidence type="ECO:0000256" key="10">
    <source>
        <dbReference type="RuleBase" id="RU371123"/>
    </source>
</evidence>
<organism evidence="13 14">
    <name type="scientific">Drosophila erecta</name>
    <name type="common">Fruit fly</name>
    <dbReference type="NCBI Taxonomy" id="7220"/>
    <lineage>
        <taxon>Eukaryota</taxon>
        <taxon>Metazoa</taxon>
        <taxon>Ecdysozoa</taxon>
        <taxon>Arthropoda</taxon>
        <taxon>Hexapoda</taxon>
        <taxon>Insecta</taxon>
        <taxon>Pterygota</taxon>
        <taxon>Neoptera</taxon>
        <taxon>Endopterygota</taxon>
        <taxon>Diptera</taxon>
        <taxon>Brachycera</taxon>
        <taxon>Muscomorpha</taxon>
        <taxon>Ephydroidea</taxon>
        <taxon>Drosophilidae</taxon>
        <taxon>Drosophila</taxon>
        <taxon>Sophophora</taxon>
    </lineage>
</organism>
<dbReference type="SUPFAM" id="SSF52833">
    <property type="entry name" value="Thioredoxin-like"/>
    <property type="match status" value="1"/>
</dbReference>
<dbReference type="eggNOG" id="KOG1731">
    <property type="taxonomic scope" value="Eukaryota"/>
</dbReference>